<dbReference type="Pfam" id="PF00440">
    <property type="entry name" value="TetR_N"/>
    <property type="match status" value="1"/>
</dbReference>
<accession>A0A7I7QSF2</accession>
<dbReference type="RefSeq" id="WP_163797628.1">
    <property type="nucleotide sequence ID" value="NZ_AP022588.1"/>
</dbReference>
<organism evidence="6 7">
    <name type="scientific">Mycolicibacterium sediminis</name>
    <dbReference type="NCBI Taxonomy" id="1286180"/>
    <lineage>
        <taxon>Bacteria</taxon>
        <taxon>Bacillati</taxon>
        <taxon>Actinomycetota</taxon>
        <taxon>Actinomycetes</taxon>
        <taxon>Mycobacteriales</taxon>
        <taxon>Mycobacteriaceae</taxon>
        <taxon>Mycolicibacterium</taxon>
    </lineage>
</organism>
<dbReference type="GO" id="GO:0000976">
    <property type="term" value="F:transcription cis-regulatory region binding"/>
    <property type="evidence" value="ECO:0007669"/>
    <property type="project" value="TreeGrafter"/>
</dbReference>
<feature type="domain" description="HTH tetR-type" evidence="5">
    <location>
        <begin position="13"/>
        <end position="71"/>
    </location>
</feature>
<protein>
    <submittedName>
        <fullName evidence="6">TetR family transcriptional regulator</fullName>
    </submittedName>
</protein>
<dbReference type="InterPro" id="IPR001647">
    <property type="entry name" value="HTH_TetR"/>
</dbReference>
<feature type="DNA-binding region" description="H-T-H motif" evidence="4">
    <location>
        <begin position="34"/>
        <end position="53"/>
    </location>
</feature>
<dbReference type="InterPro" id="IPR009057">
    <property type="entry name" value="Homeodomain-like_sf"/>
</dbReference>
<evidence type="ECO:0000256" key="4">
    <source>
        <dbReference type="PROSITE-ProRule" id="PRU00335"/>
    </source>
</evidence>
<gene>
    <name evidence="6" type="ORF">MSEDJ_28620</name>
</gene>
<dbReference type="Proteomes" id="UP000467193">
    <property type="component" value="Chromosome"/>
</dbReference>
<evidence type="ECO:0000256" key="1">
    <source>
        <dbReference type="ARBA" id="ARBA00023015"/>
    </source>
</evidence>
<dbReference type="Gene3D" id="1.10.357.10">
    <property type="entry name" value="Tetracycline Repressor, domain 2"/>
    <property type="match status" value="1"/>
</dbReference>
<evidence type="ECO:0000259" key="5">
    <source>
        <dbReference type="PROSITE" id="PS50977"/>
    </source>
</evidence>
<dbReference type="InterPro" id="IPR050109">
    <property type="entry name" value="HTH-type_TetR-like_transc_reg"/>
</dbReference>
<keyword evidence="1" id="KW-0805">Transcription regulation</keyword>
<dbReference type="KEGG" id="msei:MSEDJ_28620"/>
<keyword evidence="2 4" id="KW-0238">DNA-binding</keyword>
<dbReference type="PANTHER" id="PTHR30055">
    <property type="entry name" value="HTH-TYPE TRANSCRIPTIONAL REGULATOR RUTR"/>
    <property type="match status" value="1"/>
</dbReference>
<evidence type="ECO:0000313" key="6">
    <source>
        <dbReference type="EMBL" id="BBY28766.1"/>
    </source>
</evidence>
<sequence>MKSAPQALSHAQARTRSAIIEATVSVLAANRTASLPVIAEAAGVGRTTVHRYFPDRDHLIREVAVDSIAVVRQLGVRADTTHGTAVDALHRLLAAYFSESDRIVFLFKDPAVLQNVPPDEQPDDDFVMDLIRRGQVEGNLTSDLSAVWIQHALLALVLQGCEDVSTGELPAHTAVTTILRTFLRGASA</sequence>
<reference evidence="6 7" key="1">
    <citation type="journal article" date="2019" name="Emerg. Microbes Infect.">
        <title>Comprehensive subspecies identification of 175 nontuberculous mycobacteria species based on 7547 genomic profiles.</title>
        <authorList>
            <person name="Matsumoto Y."/>
            <person name="Kinjo T."/>
            <person name="Motooka D."/>
            <person name="Nabeya D."/>
            <person name="Jung N."/>
            <person name="Uechi K."/>
            <person name="Horii T."/>
            <person name="Iida T."/>
            <person name="Fujita J."/>
            <person name="Nakamura S."/>
        </authorList>
    </citation>
    <scope>NUCLEOTIDE SEQUENCE [LARGE SCALE GENOMIC DNA]</scope>
    <source>
        <strain evidence="6 7">JCM 17899</strain>
    </source>
</reference>
<evidence type="ECO:0000313" key="7">
    <source>
        <dbReference type="Proteomes" id="UP000467193"/>
    </source>
</evidence>
<proteinExistence type="predicted"/>
<keyword evidence="3" id="KW-0804">Transcription</keyword>
<dbReference type="GO" id="GO:0003700">
    <property type="term" value="F:DNA-binding transcription factor activity"/>
    <property type="evidence" value="ECO:0007669"/>
    <property type="project" value="TreeGrafter"/>
</dbReference>
<name>A0A7I7QSF2_9MYCO</name>
<dbReference type="SUPFAM" id="SSF46689">
    <property type="entry name" value="Homeodomain-like"/>
    <property type="match status" value="1"/>
</dbReference>
<evidence type="ECO:0000256" key="2">
    <source>
        <dbReference type="ARBA" id="ARBA00023125"/>
    </source>
</evidence>
<dbReference type="PROSITE" id="PS50977">
    <property type="entry name" value="HTH_TETR_2"/>
    <property type="match status" value="1"/>
</dbReference>
<keyword evidence="7" id="KW-1185">Reference proteome</keyword>
<dbReference type="AlphaFoldDB" id="A0A7I7QSF2"/>
<evidence type="ECO:0000256" key="3">
    <source>
        <dbReference type="ARBA" id="ARBA00023163"/>
    </source>
</evidence>
<dbReference type="PANTHER" id="PTHR30055:SF234">
    <property type="entry name" value="HTH-TYPE TRANSCRIPTIONAL REGULATOR BETI"/>
    <property type="match status" value="1"/>
</dbReference>
<dbReference type="EMBL" id="AP022588">
    <property type="protein sequence ID" value="BBY28766.1"/>
    <property type="molecule type" value="Genomic_DNA"/>
</dbReference>